<evidence type="ECO:0000313" key="2">
    <source>
        <dbReference type="Proteomes" id="UP001211044"/>
    </source>
</evidence>
<gene>
    <name evidence="1" type="ORF">PIG85_03910</name>
</gene>
<dbReference type="EMBL" id="CP116394">
    <property type="protein sequence ID" value="WCE46801.1"/>
    <property type="molecule type" value="Genomic_DNA"/>
</dbReference>
<sequence>MRPGGTAKDLQETLARLLADAAVAEYAEQYDQLSLPPVFFNRFPPKPDTAILITVYDRLPVRNPNLEGCRVWKVQARCRARVSAAPLAEAVEDALVGDQKAPNIAHVSEPTRLPLGPDQTGRDELSLNFTIVTNH</sequence>
<dbReference type="AlphaFoldDB" id="A0AB38XR88"/>
<dbReference type="Proteomes" id="UP001211044">
    <property type="component" value="Chromosome"/>
</dbReference>
<dbReference type="KEGG" id="wne:PIG85_03910"/>
<dbReference type="RefSeq" id="WP_048707055.1">
    <property type="nucleotide sequence ID" value="NZ_CP116394.1"/>
</dbReference>
<name>A0AB38XR88_9ACTO</name>
<evidence type="ECO:0000313" key="1">
    <source>
        <dbReference type="EMBL" id="WCE46801.1"/>
    </source>
</evidence>
<protein>
    <recommendedName>
        <fullName evidence="3">DUF3168 domain-containing protein</fullName>
    </recommendedName>
</protein>
<accession>A0AB38XR88</accession>
<proteinExistence type="predicted"/>
<organism evidence="1 2">
    <name type="scientific">Winkia neuii subsp. anitrata</name>
    <dbReference type="NCBI Taxonomy" id="29318"/>
    <lineage>
        <taxon>Bacteria</taxon>
        <taxon>Bacillati</taxon>
        <taxon>Actinomycetota</taxon>
        <taxon>Actinomycetes</taxon>
        <taxon>Actinomycetales</taxon>
        <taxon>Actinomycetaceae</taxon>
        <taxon>Winkia</taxon>
    </lineage>
</organism>
<evidence type="ECO:0008006" key="3">
    <source>
        <dbReference type="Google" id="ProtNLM"/>
    </source>
</evidence>
<reference evidence="1" key="1">
    <citation type="submission" date="2023-01" db="EMBL/GenBank/DDBJ databases">
        <title>Comparative Genomic Analysis of the Clinically-Derived Winkia Strain NY0527 Provides Evidence into the Taxonomic Reassignment of Winkia neuii and Characterizes Their Virulence Traits.</title>
        <authorList>
            <person name="Cai X."/>
            <person name="Peng Y."/>
            <person name="Li M."/>
            <person name="Qiu Y."/>
            <person name="Wang Y."/>
            <person name="Xu L."/>
            <person name="Hou Q."/>
        </authorList>
    </citation>
    <scope>NUCLEOTIDE SEQUENCE</scope>
    <source>
        <strain evidence="1">NY0527</strain>
    </source>
</reference>